<keyword evidence="1" id="KW-0812">Transmembrane</keyword>
<sequence length="228" mass="26957">LQLDCSIAPIVLLPPDSDLEYSDLGPEYSDKSNINSIFNNNNYKYSEYRSNITIFKEFSDKDKKVFQLYIKRATGDKINLKLNQKIYRALRDLAKKYRLSNKNKTFIVPKNFFNPLLFLSPYIYLLGILFYYQVFKALSLTSPDKLDILNIYTGEKELLLPLKKEFNNYLVFCYTIKILIEYTISIDIPIIYRIIIIPTLSRFRDTTSAEKSIRIYRLFSEIKGYSRY</sequence>
<organism evidence="2 3">
    <name type="scientific">Clonostachys rhizophaga</name>
    <dbReference type="NCBI Taxonomy" id="160324"/>
    <lineage>
        <taxon>Eukaryota</taxon>
        <taxon>Fungi</taxon>
        <taxon>Dikarya</taxon>
        <taxon>Ascomycota</taxon>
        <taxon>Pezizomycotina</taxon>
        <taxon>Sordariomycetes</taxon>
        <taxon>Hypocreomycetidae</taxon>
        <taxon>Hypocreales</taxon>
        <taxon>Bionectriaceae</taxon>
        <taxon>Clonostachys</taxon>
    </lineage>
</organism>
<name>A0A9N9VD34_9HYPO</name>
<keyword evidence="3" id="KW-1185">Reference proteome</keyword>
<comment type="caution">
    <text evidence="2">The sequence shown here is derived from an EMBL/GenBank/DDBJ whole genome shotgun (WGS) entry which is preliminary data.</text>
</comment>
<keyword evidence="1" id="KW-0472">Membrane</keyword>
<evidence type="ECO:0000313" key="2">
    <source>
        <dbReference type="EMBL" id="CAH0019556.1"/>
    </source>
</evidence>
<protein>
    <submittedName>
        <fullName evidence="2">Uncharacterized protein</fullName>
    </submittedName>
</protein>
<feature type="non-terminal residue" evidence="2">
    <location>
        <position position="228"/>
    </location>
</feature>
<reference evidence="2" key="1">
    <citation type="submission" date="2021-10" db="EMBL/GenBank/DDBJ databases">
        <authorList>
            <person name="Piombo E."/>
        </authorList>
    </citation>
    <scope>NUCLEOTIDE SEQUENCE</scope>
</reference>
<evidence type="ECO:0000313" key="3">
    <source>
        <dbReference type="Proteomes" id="UP000696573"/>
    </source>
</evidence>
<feature type="transmembrane region" description="Helical" evidence="1">
    <location>
        <begin position="169"/>
        <end position="195"/>
    </location>
</feature>
<dbReference type="Proteomes" id="UP000696573">
    <property type="component" value="Unassembled WGS sequence"/>
</dbReference>
<feature type="non-terminal residue" evidence="2">
    <location>
        <position position="1"/>
    </location>
</feature>
<dbReference type="OrthoDB" id="3544487at2759"/>
<proteinExistence type="predicted"/>
<dbReference type="InterPro" id="IPR021842">
    <property type="entry name" value="DUF3435"/>
</dbReference>
<keyword evidence="1" id="KW-1133">Transmembrane helix</keyword>
<dbReference type="Pfam" id="PF11917">
    <property type="entry name" value="DUF3435"/>
    <property type="match status" value="1"/>
</dbReference>
<accession>A0A9N9VD34</accession>
<evidence type="ECO:0000256" key="1">
    <source>
        <dbReference type="SAM" id="Phobius"/>
    </source>
</evidence>
<gene>
    <name evidence="2" type="ORF">CRHIZ90672A_00018487</name>
</gene>
<feature type="transmembrane region" description="Helical" evidence="1">
    <location>
        <begin position="112"/>
        <end position="132"/>
    </location>
</feature>
<dbReference type="EMBL" id="CABFNQ020000567">
    <property type="protein sequence ID" value="CAH0019556.1"/>
    <property type="molecule type" value="Genomic_DNA"/>
</dbReference>
<dbReference type="AlphaFoldDB" id="A0A9N9VD34"/>